<dbReference type="PANTHER" id="PTHR46006:SF8">
    <property type="entry name" value="DH DOMAIN-CONTAINING PROTEIN"/>
    <property type="match status" value="1"/>
</dbReference>
<feature type="region of interest" description="Disordered" evidence="3">
    <location>
        <begin position="1"/>
        <end position="26"/>
    </location>
</feature>
<feature type="compositionally biased region" description="Polar residues" evidence="3">
    <location>
        <begin position="421"/>
        <end position="439"/>
    </location>
</feature>
<evidence type="ECO:0000256" key="2">
    <source>
        <dbReference type="ARBA" id="ARBA00022490"/>
    </source>
</evidence>
<dbReference type="PANTHER" id="PTHR46006">
    <property type="entry name" value="RHO GUANINE NUCLEOTIDE EXCHANGE FACTOR AT 64C, ISOFORM A"/>
    <property type="match status" value="1"/>
</dbReference>
<comment type="subcellular location">
    <subcellularLocation>
        <location evidence="1">Cytoplasm</location>
    </subcellularLocation>
</comment>
<sequence length="529" mass="62081">MLATKKLKMANNFSPNESNSERCPTYESETWTRTNSTSMYRMVQNVFRRTTSWPGKLNDESNDLCPLMESNNPLVIDGLQAECLIDPNITNMANIERNSFPWHQTYSETSFGLPLDLIRQQDSIHELFSNESAICHDLRLLMFIYREPLYNVGLIDFNQYGKMFPNLEQLFHIHKTFAERILSIRDPRNGIYDYTKLNHLIMNWIGEHMEPYPIYLVHLYDAIDLLNERKQKCKRLVEYLRSREQYSRKLGLDSFLDEPRRHLTKMPLMLSTIQKYLPFDDYLESSIDAFEKVISEVERLISLRRFDQFVNQQFEFESEEKFKTDLLNSSSEIVWRSRVRRKHGRFQRSKAHLILFDRALILSRRSIRTRKLYVVASIPTNGVVGFGATKLFYSNCNMILDSIPKKVSNSSSSNNNKSNKQLINRSTSVTGFNSANQSSFKRRINRSKTCIVQPTNINSFMMRRGSSSTKLSVLCDQLSNTNNGKNNNSVRLYSIEFKFDILIKFKNNVEMKQFFNKLVNQFELIRRNG</sequence>
<dbReference type="InterPro" id="IPR051480">
    <property type="entry name" value="Endocytic_GEF_Adapter"/>
</dbReference>
<evidence type="ECO:0000259" key="4">
    <source>
        <dbReference type="PROSITE" id="PS50010"/>
    </source>
</evidence>
<gene>
    <name evidence="5" type="ORF">RDWZM_009926</name>
</gene>
<evidence type="ECO:0000313" key="5">
    <source>
        <dbReference type="EMBL" id="KAJ6215426.1"/>
    </source>
</evidence>
<dbReference type="PROSITE" id="PS50010">
    <property type="entry name" value="DH_2"/>
    <property type="match status" value="1"/>
</dbReference>
<evidence type="ECO:0000313" key="6">
    <source>
        <dbReference type="Proteomes" id="UP001142055"/>
    </source>
</evidence>
<evidence type="ECO:0000256" key="3">
    <source>
        <dbReference type="SAM" id="MobiDB-lite"/>
    </source>
</evidence>
<evidence type="ECO:0000256" key="1">
    <source>
        <dbReference type="ARBA" id="ARBA00004496"/>
    </source>
</evidence>
<dbReference type="SUPFAM" id="SSF48065">
    <property type="entry name" value="DBL homology domain (DH-domain)"/>
    <property type="match status" value="1"/>
</dbReference>
<dbReference type="SMART" id="SM00325">
    <property type="entry name" value="RhoGEF"/>
    <property type="match status" value="1"/>
</dbReference>
<keyword evidence="6" id="KW-1185">Reference proteome</keyword>
<feature type="region of interest" description="Disordered" evidence="3">
    <location>
        <begin position="406"/>
        <end position="441"/>
    </location>
</feature>
<organism evidence="5 6">
    <name type="scientific">Blomia tropicalis</name>
    <name type="common">Mite</name>
    <dbReference type="NCBI Taxonomy" id="40697"/>
    <lineage>
        <taxon>Eukaryota</taxon>
        <taxon>Metazoa</taxon>
        <taxon>Ecdysozoa</taxon>
        <taxon>Arthropoda</taxon>
        <taxon>Chelicerata</taxon>
        <taxon>Arachnida</taxon>
        <taxon>Acari</taxon>
        <taxon>Acariformes</taxon>
        <taxon>Sarcoptiformes</taxon>
        <taxon>Astigmata</taxon>
        <taxon>Glycyphagoidea</taxon>
        <taxon>Echimyopodidae</taxon>
        <taxon>Blomia</taxon>
    </lineage>
</organism>
<feature type="compositionally biased region" description="Low complexity" evidence="3">
    <location>
        <begin position="406"/>
        <end position="420"/>
    </location>
</feature>
<feature type="domain" description="DH" evidence="4">
    <location>
        <begin position="119"/>
        <end position="300"/>
    </location>
</feature>
<accession>A0A9Q0RJK9</accession>
<dbReference type="AlphaFoldDB" id="A0A9Q0RJK9"/>
<feature type="compositionally biased region" description="Polar residues" evidence="3">
    <location>
        <begin position="11"/>
        <end position="26"/>
    </location>
</feature>
<keyword evidence="2" id="KW-0963">Cytoplasm</keyword>
<dbReference type="Proteomes" id="UP001142055">
    <property type="component" value="Chromosome 4"/>
</dbReference>
<comment type="caution">
    <text evidence="5">The sequence shown here is derived from an EMBL/GenBank/DDBJ whole genome shotgun (WGS) entry which is preliminary data.</text>
</comment>
<dbReference type="Gene3D" id="1.20.900.10">
    <property type="entry name" value="Dbl homology (DH) domain"/>
    <property type="match status" value="1"/>
</dbReference>
<dbReference type="GO" id="GO:0035025">
    <property type="term" value="P:positive regulation of Rho protein signal transduction"/>
    <property type="evidence" value="ECO:0007669"/>
    <property type="project" value="TreeGrafter"/>
</dbReference>
<reference evidence="5" key="1">
    <citation type="submission" date="2022-12" db="EMBL/GenBank/DDBJ databases">
        <title>Genome assemblies of Blomia tropicalis.</title>
        <authorList>
            <person name="Cui Y."/>
        </authorList>
    </citation>
    <scope>NUCLEOTIDE SEQUENCE</scope>
    <source>
        <tissue evidence="5">Adult mites</tissue>
    </source>
</reference>
<dbReference type="InterPro" id="IPR035899">
    <property type="entry name" value="DBL_dom_sf"/>
</dbReference>
<dbReference type="InterPro" id="IPR000219">
    <property type="entry name" value="DH_dom"/>
</dbReference>
<protein>
    <recommendedName>
        <fullName evidence="4">DH domain-containing protein</fullName>
    </recommendedName>
</protein>
<name>A0A9Q0RJK9_BLOTA</name>
<proteinExistence type="predicted"/>
<dbReference type="EMBL" id="JAPWDV010000004">
    <property type="protein sequence ID" value="KAJ6215426.1"/>
    <property type="molecule type" value="Genomic_DNA"/>
</dbReference>
<dbReference type="GO" id="GO:0005737">
    <property type="term" value="C:cytoplasm"/>
    <property type="evidence" value="ECO:0007669"/>
    <property type="project" value="UniProtKB-SubCell"/>
</dbReference>
<dbReference type="GO" id="GO:0005085">
    <property type="term" value="F:guanyl-nucleotide exchange factor activity"/>
    <property type="evidence" value="ECO:0007669"/>
    <property type="project" value="InterPro"/>
</dbReference>
<dbReference type="Pfam" id="PF00621">
    <property type="entry name" value="RhoGEF"/>
    <property type="match status" value="1"/>
</dbReference>